<feature type="domain" description="ATPase AAA-type core" evidence="1">
    <location>
        <begin position="48"/>
        <end position="142"/>
    </location>
</feature>
<dbReference type="InterPro" id="IPR003959">
    <property type="entry name" value="ATPase_AAA_core"/>
</dbReference>
<dbReference type="STRING" id="1423724.FC32_GL000670"/>
<dbReference type="PANTHER" id="PTHR40396:SF1">
    <property type="entry name" value="ATPASE AAA-TYPE CORE DOMAIN-CONTAINING PROTEIN"/>
    <property type="match status" value="1"/>
</dbReference>
<dbReference type="GO" id="GO:0005524">
    <property type="term" value="F:ATP binding"/>
    <property type="evidence" value="ECO:0007669"/>
    <property type="project" value="InterPro"/>
</dbReference>
<reference evidence="2 3" key="1">
    <citation type="journal article" date="2015" name="Genome Announc.">
        <title>Expanding the biotechnology potential of lactobacilli through comparative genomics of 213 strains and associated genera.</title>
        <authorList>
            <person name="Sun Z."/>
            <person name="Harris H.M."/>
            <person name="McCann A."/>
            <person name="Guo C."/>
            <person name="Argimon S."/>
            <person name="Zhang W."/>
            <person name="Yang X."/>
            <person name="Jeffery I.B."/>
            <person name="Cooney J.C."/>
            <person name="Kagawa T.F."/>
            <person name="Liu W."/>
            <person name="Song Y."/>
            <person name="Salvetti E."/>
            <person name="Wrobel A."/>
            <person name="Rasinkangas P."/>
            <person name="Parkhill J."/>
            <person name="Rea M.C."/>
            <person name="O'Sullivan O."/>
            <person name="Ritari J."/>
            <person name="Douillard F.P."/>
            <person name="Paul Ross R."/>
            <person name="Yang R."/>
            <person name="Briner A.E."/>
            <person name="Felis G.E."/>
            <person name="de Vos W.M."/>
            <person name="Barrangou R."/>
            <person name="Klaenhammer T.R."/>
            <person name="Caufield P.W."/>
            <person name="Cui Y."/>
            <person name="Zhang H."/>
            <person name="O'Toole P.W."/>
        </authorList>
    </citation>
    <scope>NUCLEOTIDE SEQUENCE [LARGE SCALE GENOMIC DNA]</scope>
    <source>
        <strain evidence="2 3">DSM 16634</strain>
    </source>
</reference>
<dbReference type="OrthoDB" id="9809324at2"/>
<dbReference type="RefSeq" id="WP_025086538.1">
    <property type="nucleotide sequence ID" value="NZ_AZFT01000053.1"/>
</dbReference>
<dbReference type="PANTHER" id="PTHR40396">
    <property type="entry name" value="ATPASE-LIKE PROTEIN"/>
    <property type="match status" value="1"/>
</dbReference>
<keyword evidence="3" id="KW-1185">Reference proteome</keyword>
<dbReference type="AlphaFoldDB" id="A0A0R1U1H1"/>
<organism evidence="2 3">
    <name type="scientific">Ligilactobacillus apodemi DSM 16634 = JCM 16172</name>
    <dbReference type="NCBI Taxonomy" id="1423724"/>
    <lineage>
        <taxon>Bacteria</taxon>
        <taxon>Bacillati</taxon>
        <taxon>Bacillota</taxon>
        <taxon>Bacilli</taxon>
        <taxon>Lactobacillales</taxon>
        <taxon>Lactobacillaceae</taxon>
        <taxon>Ligilactobacillus</taxon>
    </lineage>
</organism>
<dbReference type="GO" id="GO:0016887">
    <property type="term" value="F:ATP hydrolysis activity"/>
    <property type="evidence" value="ECO:0007669"/>
    <property type="project" value="InterPro"/>
</dbReference>
<evidence type="ECO:0000313" key="2">
    <source>
        <dbReference type="EMBL" id="KRL83419.1"/>
    </source>
</evidence>
<dbReference type="SUPFAM" id="SSF52540">
    <property type="entry name" value="P-loop containing nucleoside triphosphate hydrolases"/>
    <property type="match status" value="1"/>
</dbReference>
<dbReference type="Gene3D" id="3.40.50.300">
    <property type="entry name" value="P-loop containing nucleotide triphosphate hydrolases"/>
    <property type="match status" value="1"/>
</dbReference>
<dbReference type="Pfam" id="PF13304">
    <property type="entry name" value="AAA_21"/>
    <property type="match status" value="1"/>
</dbReference>
<dbReference type="PATRIC" id="fig|1423724.4.peg.707"/>
<name>A0A0R1U1H1_9LACO</name>
<comment type="caution">
    <text evidence="2">The sequence shown here is derived from an EMBL/GenBank/DDBJ whole genome shotgun (WGS) entry which is preliminary data.</text>
</comment>
<dbReference type="InterPro" id="IPR027417">
    <property type="entry name" value="P-loop_NTPase"/>
</dbReference>
<dbReference type="eggNOG" id="COG1106">
    <property type="taxonomic scope" value="Bacteria"/>
</dbReference>
<evidence type="ECO:0000259" key="1">
    <source>
        <dbReference type="Pfam" id="PF13304"/>
    </source>
</evidence>
<dbReference type="EMBL" id="AZFT01000053">
    <property type="protein sequence ID" value="KRL83419.1"/>
    <property type="molecule type" value="Genomic_DNA"/>
</dbReference>
<protein>
    <recommendedName>
        <fullName evidence="1">ATPase AAA-type core domain-containing protein</fullName>
    </recommendedName>
</protein>
<dbReference type="Proteomes" id="UP000051324">
    <property type="component" value="Unassembled WGS sequence"/>
</dbReference>
<sequence length="207" mass="24160">MAEPNFKNKFLKFLRAADFNIVDVEVKERNVLRPGIRFDLDGELLLSKEDDAYVTVYDVYTTHRAKEGSFQVHFDNESTGTKAFMFLALYILHNENAKKVLLIDEFDRSFHLELAEALLDVFTHEKQSNQFILTTHELSLMDHNLRQDQIWFAEKNEYGETELSSIYDFDDVFLNRGDFGYKKRYLEGRFGATQIVNHSALLDVLGE</sequence>
<evidence type="ECO:0000313" key="3">
    <source>
        <dbReference type="Proteomes" id="UP000051324"/>
    </source>
</evidence>
<gene>
    <name evidence="2" type="ORF">FC32_GL000670</name>
</gene>
<proteinExistence type="predicted"/>
<accession>A0A0R1U1H1</accession>